<dbReference type="AlphaFoldDB" id="A0A250F3Z1"/>
<evidence type="ECO:0000256" key="2">
    <source>
        <dbReference type="ARBA" id="ARBA00022448"/>
    </source>
</evidence>
<protein>
    <recommendedName>
        <fullName evidence="8">Guanidinium exporter</fullName>
    </recommendedName>
</protein>
<dbReference type="SUPFAM" id="SSF103481">
    <property type="entry name" value="Multidrug resistance efflux transporter EmrE"/>
    <property type="match status" value="1"/>
</dbReference>
<dbReference type="InterPro" id="IPR037185">
    <property type="entry name" value="EmrE-like"/>
</dbReference>
<evidence type="ECO:0000313" key="12">
    <source>
        <dbReference type="Proteomes" id="UP000217334"/>
    </source>
</evidence>
<dbReference type="PANTHER" id="PTHR30561:SF0">
    <property type="entry name" value="GUANIDINIUM EXPORTER"/>
    <property type="match status" value="1"/>
</dbReference>
<dbReference type="InterPro" id="IPR045324">
    <property type="entry name" value="Small_multidrug_res"/>
</dbReference>
<dbReference type="GO" id="GO:0022857">
    <property type="term" value="F:transmembrane transporter activity"/>
    <property type="evidence" value="ECO:0007669"/>
    <property type="project" value="InterPro"/>
</dbReference>
<keyword evidence="3" id="KW-1003">Cell membrane</keyword>
<evidence type="ECO:0000256" key="3">
    <source>
        <dbReference type="ARBA" id="ARBA00022475"/>
    </source>
</evidence>
<keyword evidence="5 10" id="KW-1133">Transmembrane helix</keyword>
<evidence type="ECO:0000256" key="8">
    <source>
        <dbReference type="ARBA" id="ARBA00039168"/>
    </source>
</evidence>
<dbReference type="GO" id="GO:0005886">
    <property type="term" value="C:plasma membrane"/>
    <property type="evidence" value="ECO:0007669"/>
    <property type="project" value="UniProtKB-SubCell"/>
</dbReference>
<dbReference type="FunFam" id="1.10.3730.20:FF:000001">
    <property type="entry name" value="Quaternary ammonium compound resistance transporter SugE"/>
    <property type="match status" value="1"/>
</dbReference>
<evidence type="ECO:0000313" key="11">
    <source>
        <dbReference type="EMBL" id="ATA79850.1"/>
    </source>
</evidence>
<keyword evidence="2" id="KW-0813">Transport</keyword>
<dbReference type="RefSeq" id="WP_095901707.1">
    <property type="nucleotide sequence ID" value="NZ_CAUSDJ010000003.1"/>
</dbReference>
<comment type="similarity">
    <text evidence="7">Belongs to the drug/metabolite transporter (DMT) superfamily. Small multidrug resistance (SMR) (TC 2.A.7.1) family. Gdx/SugE subfamily.</text>
</comment>
<evidence type="ECO:0000256" key="10">
    <source>
        <dbReference type="SAM" id="Phobius"/>
    </source>
</evidence>
<feature type="transmembrane region" description="Helical" evidence="10">
    <location>
        <begin position="62"/>
        <end position="81"/>
    </location>
</feature>
<evidence type="ECO:0000256" key="6">
    <source>
        <dbReference type="ARBA" id="ARBA00023136"/>
    </source>
</evidence>
<organism evidence="11 12">
    <name type="scientific">Capnocytophaga sputigena</name>
    <dbReference type="NCBI Taxonomy" id="1019"/>
    <lineage>
        <taxon>Bacteria</taxon>
        <taxon>Pseudomonadati</taxon>
        <taxon>Bacteroidota</taxon>
        <taxon>Flavobacteriia</taxon>
        <taxon>Flavobacteriales</taxon>
        <taxon>Flavobacteriaceae</taxon>
        <taxon>Capnocytophaga</taxon>
    </lineage>
</organism>
<reference evidence="12" key="1">
    <citation type="submission" date="2017-06" db="EMBL/GenBank/DDBJ databases">
        <title>Capnocytophaga spp. assemblies.</title>
        <authorList>
            <person name="Gulvik C.A."/>
        </authorList>
    </citation>
    <scope>NUCLEOTIDE SEQUENCE [LARGE SCALE GENOMIC DNA]</scope>
    <source>
        <strain evidence="12">H4486</strain>
    </source>
</reference>
<dbReference type="Gene3D" id="1.10.3730.20">
    <property type="match status" value="1"/>
</dbReference>
<dbReference type="Proteomes" id="UP000217334">
    <property type="component" value="Chromosome"/>
</dbReference>
<accession>A0A250F3Z1</accession>
<gene>
    <name evidence="11" type="ORF">CGC59_09230</name>
</gene>
<dbReference type="PANTHER" id="PTHR30561">
    <property type="entry name" value="SMR FAMILY PROTON-DEPENDENT DRUG EFFLUX TRANSPORTER SUGE"/>
    <property type="match status" value="1"/>
</dbReference>
<evidence type="ECO:0000256" key="1">
    <source>
        <dbReference type="ARBA" id="ARBA00004651"/>
    </source>
</evidence>
<keyword evidence="6 10" id="KW-0472">Membrane</keyword>
<dbReference type="GO" id="GO:1990961">
    <property type="term" value="P:xenobiotic detoxification by transmembrane export across the plasma membrane"/>
    <property type="evidence" value="ECO:0007669"/>
    <property type="project" value="UniProtKB-ARBA"/>
</dbReference>
<evidence type="ECO:0000256" key="9">
    <source>
        <dbReference type="RuleBase" id="RU003942"/>
    </source>
</evidence>
<dbReference type="EMBL" id="CP022383">
    <property type="protein sequence ID" value="ATA79850.1"/>
    <property type="molecule type" value="Genomic_DNA"/>
</dbReference>
<sequence length="107" mass="11907">MAWIFLVLAGLFEVLFVFSMGKARETIGRQSFLWYALFAIALSLSMWLMMKATKSLPLGTAYAVWTGIGAAGSVVMGMIFFKEPVTLWRVVFLFTLISSIIGLKLTN</sequence>
<keyword evidence="4 9" id="KW-0812">Transmembrane</keyword>
<evidence type="ECO:0000256" key="4">
    <source>
        <dbReference type="ARBA" id="ARBA00022692"/>
    </source>
</evidence>
<proteinExistence type="inferred from homology"/>
<comment type="subcellular location">
    <subcellularLocation>
        <location evidence="1 9">Cell membrane</location>
        <topology evidence="1 9">Multi-pass membrane protein</topology>
    </subcellularLocation>
</comment>
<feature type="transmembrane region" description="Helical" evidence="10">
    <location>
        <begin position="33"/>
        <end position="50"/>
    </location>
</feature>
<dbReference type="Pfam" id="PF00893">
    <property type="entry name" value="Multi_Drug_Res"/>
    <property type="match status" value="1"/>
</dbReference>
<feature type="transmembrane region" description="Helical" evidence="10">
    <location>
        <begin position="87"/>
        <end position="106"/>
    </location>
</feature>
<evidence type="ECO:0000256" key="7">
    <source>
        <dbReference type="ARBA" id="ARBA00038151"/>
    </source>
</evidence>
<dbReference type="InterPro" id="IPR000390">
    <property type="entry name" value="Small_drug/metabolite_transptr"/>
</dbReference>
<name>A0A250F3Z1_CAPSP</name>
<evidence type="ECO:0000256" key="5">
    <source>
        <dbReference type="ARBA" id="ARBA00022989"/>
    </source>
</evidence>